<comment type="caution">
    <text evidence="2">The sequence shown here is derived from an EMBL/GenBank/DDBJ whole genome shotgun (WGS) entry which is preliminary data.</text>
</comment>
<dbReference type="NCBIfam" id="NF041644">
    <property type="entry name" value="CBO0543_fam"/>
    <property type="match status" value="1"/>
</dbReference>
<dbReference type="Proteomes" id="UP000075517">
    <property type="component" value="Unassembled WGS sequence"/>
</dbReference>
<organism evidence="2 3">
    <name type="scientific">Geobacillus stearothermophilus</name>
    <name type="common">Bacillus stearothermophilus</name>
    <dbReference type="NCBI Taxonomy" id="1422"/>
    <lineage>
        <taxon>Bacteria</taxon>
        <taxon>Bacillati</taxon>
        <taxon>Bacillota</taxon>
        <taxon>Bacilli</taxon>
        <taxon>Bacillales</taxon>
        <taxon>Anoxybacillaceae</taxon>
        <taxon>Geobacillus</taxon>
    </lineage>
</organism>
<evidence type="ECO:0000313" key="3">
    <source>
        <dbReference type="Proteomes" id="UP000075517"/>
    </source>
</evidence>
<keyword evidence="1" id="KW-1133">Transmembrane helix</keyword>
<keyword evidence="1" id="KW-0812">Transmembrane</keyword>
<feature type="transmembrane region" description="Helical" evidence="1">
    <location>
        <begin position="43"/>
        <end position="62"/>
    </location>
</feature>
<reference evidence="2 3" key="1">
    <citation type="submission" date="2016-01" db="EMBL/GenBank/DDBJ databases">
        <title>Draft Genome Sequences of Seven Thermophilic Sporeformers Isolated from Foods.</title>
        <authorList>
            <person name="Berendsen E.M."/>
            <person name="Wells-Bennik M.H."/>
            <person name="Krawcyk A.O."/>
            <person name="De Jong A."/>
            <person name="Holsappel S."/>
            <person name="Eijlander R.T."/>
            <person name="Kuipers O.P."/>
        </authorList>
    </citation>
    <scope>NUCLEOTIDE SEQUENCE [LARGE SCALE GENOMIC DNA]</scope>
    <source>
        <strain evidence="2 3">B4114</strain>
    </source>
</reference>
<evidence type="ECO:0000256" key="1">
    <source>
        <dbReference type="SAM" id="Phobius"/>
    </source>
</evidence>
<name>A0A150N4I2_GEOSE</name>
<dbReference type="AlphaFoldDB" id="A0A150N4I2"/>
<proteinExistence type="predicted"/>
<dbReference type="PATRIC" id="fig|1422.17.peg.1756"/>
<feature type="transmembrane region" description="Helical" evidence="1">
    <location>
        <begin position="138"/>
        <end position="158"/>
    </location>
</feature>
<gene>
    <name evidence="2" type="ORF">B4114_1669</name>
</gene>
<dbReference type="InterPro" id="IPR048147">
    <property type="entry name" value="CBO0543-like"/>
</dbReference>
<feature type="transmembrane region" description="Helical" evidence="1">
    <location>
        <begin position="111"/>
        <end position="132"/>
    </location>
</feature>
<feature type="transmembrane region" description="Helical" evidence="1">
    <location>
        <begin position="82"/>
        <end position="99"/>
    </location>
</feature>
<evidence type="ECO:0000313" key="2">
    <source>
        <dbReference type="EMBL" id="KYD31502.1"/>
    </source>
</evidence>
<sequence>MCRHISFLADSERVMHYVMAAFHHGLVRMVGYSSFMRASRRAYVASALLASWTGTYLDLYFVGKGLYAFPKRPFPSVFSIDIFFTAVVLPLGTVFFLALMERLSRLGRMGLIAALSALAAALEAKAETYGLFTHTAEWSHWYSVAGYGLFLSIIWEFYRRFQTVD</sequence>
<accession>A0A150N4I2</accession>
<keyword evidence="1" id="KW-0472">Membrane</keyword>
<dbReference type="EMBL" id="LQYY01000142">
    <property type="protein sequence ID" value="KYD31502.1"/>
    <property type="molecule type" value="Genomic_DNA"/>
</dbReference>
<protein>
    <submittedName>
        <fullName evidence="2">Uncharacterized protein</fullName>
    </submittedName>
</protein>